<gene>
    <name evidence="3" type="ORF">CONLIGDRAFT_675591</name>
</gene>
<organism evidence="3 4">
    <name type="scientific">Coniochaeta ligniaria NRRL 30616</name>
    <dbReference type="NCBI Taxonomy" id="1408157"/>
    <lineage>
        <taxon>Eukaryota</taxon>
        <taxon>Fungi</taxon>
        <taxon>Dikarya</taxon>
        <taxon>Ascomycota</taxon>
        <taxon>Pezizomycotina</taxon>
        <taxon>Sordariomycetes</taxon>
        <taxon>Sordariomycetidae</taxon>
        <taxon>Coniochaetales</taxon>
        <taxon>Coniochaetaceae</taxon>
        <taxon>Coniochaeta</taxon>
    </lineage>
</organism>
<keyword evidence="2" id="KW-1133">Transmembrane helix</keyword>
<keyword evidence="4" id="KW-1185">Reference proteome</keyword>
<feature type="transmembrane region" description="Helical" evidence="2">
    <location>
        <begin position="40"/>
        <end position="63"/>
    </location>
</feature>
<feature type="region of interest" description="Disordered" evidence="1">
    <location>
        <begin position="74"/>
        <end position="121"/>
    </location>
</feature>
<dbReference type="EMBL" id="KV875093">
    <property type="protein sequence ID" value="OIW34622.1"/>
    <property type="molecule type" value="Genomic_DNA"/>
</dbReference>
<name>A0A1J7J4B5_9PEZI</name>
<accession>A0A1J7J4B5</accession>
<evidence type="ECO:0000313" key="4">
    <source>
        <dbReference type="Proteomes" id="UP000182658"/>
    </source>
</evidence>
<evidence type="ECO:0000313" key="3">
    <source>
        <dbReference type="EMBL" id="OIW34622.1"/>
    </source>
</evidence>
<evidence type="ECO:0000256" key="2">
    <source>
        <dbReference type="SAM" id="Phobius"/>
    </source>
</evidence>
<dbReference type="PROSITE" id="PS51257">
    <property type="entry name" value="PROKAR_LIPOPROTEIN"/>
    <property type="match status" value="1"/>
</dbReference>
<dbReference type="OrthoDB" id="5241694at2759"/>
<sequence>MSLRFHETTPTLVLVMACAAQANALSRRDSQEDPKAGKVLAIILGTVVGGLSLIFLLFGLWLWGRIKKNKRLEEEDARAQQEGRTSADTVVEGRDNELQVLGQQEHGKDDKTNSDTTQTVV</sequence>
<reference evidence="3 4" key="1">
    <citation type="submission" date="2016-10" db="EMBL/GenBank/DDBJ databases">
        <title>Draft genome sequence of Coniochaeta ligniaria NRRL30616, a lignocellulolytic fungus for bioabatement of inhibitors in plant biomass hydrolysates.</title>
        <authorList>
            <consortium name="DOE Joint Genome Institute"/>
            <person name="Jimenez D.J."/>
            <person name="Hector R.E."/>
            <person name="Riley R."/>
            <person name="Sun H."/>
            <person name="Grigoriev I.V."/>
            <person name="Van Elsas J.D."/>
            <person name="Nichols N.N."/>
        </authorList>
    </citation>
    <scope>NUCLEOTIDE SEQUENCE [LARGE SCALE GENOMIC DNA]</scope>
    <source>
        <strain evidence="3 4">NRRL 30616</strain>
    </source>
</reference>
<protein>
    <submittedName>
        <fullName evidence="3">Uncharacterized protein</fullName>
    </submittedName>
</protein>
<keyword evidence="2" id="KW-0812">Transmembrane</keyword>
<dbReference type="InParanoid" id="A0A1J7J4B5"/>
<evidence type="ECO:0000256" key="1">
    <source>
        <dbReference type="SAM" id="MobiDB-lite"/>
    </source>
</evidence>
<dbReference type="AlphaFoldDB" id="A0A1J7J4B5"/>
<proteinExistence type="predicted"/>
<keyword evidence="2" id="KW-0472">Membrane</keyword>
<dbReference type="Proteomes" id="UP000182658">
    <property type="component" value="Unassembled WGS sequence"/>
</dbReference>